<gene>
    <name evidence="2" type="ORF">ABH992_006223</name>
</gene>
<reference evidence="2 3" key="1">
    <citation type="submission" date="2024-07" db="EMBL/GenBank/DDBJ databases">
        <title>Genomic Encyclopedia of Type Strains, Phase V (KMG-V): Genome sequencing to study the core and pangenomes of soil and plant-associated prokaryotes.</title>
        <authorList>
            <person name="Whitman W."/>
        </authorList>
    </citation>
    <scope>NUCLEOTIDE SEQUENCE [LARGE SCALE GENOMIC DNA]</scope>
    <source>
        <strain evidence="2 3">USDA 222</strain>
    </source>
</reference>
<protein>
    <submittedName>
        <fullName evidence="2">Uncharacterized protein</fullName>
    </submittedName>
</protein>
<keyword evidence="3" id="KW-1185">Reference proteome</keyword>
<name>A0ABV4GPE4_9BRAD</name>
<comment type="caution">
    <text evidence="2">The sequence shown here is derived from an EMBL/GenBank/DDBJ whole genome shotgun (WGS) entry which is preliminary data.</text>
</comment>
<evidence type="ECO:0000256" key="1">
    <source>
        <dbReference type="SAM" id="MobiDB-lite"/>
    </source>
</evidence>
<proteinExistence type="predicted"/>
<organism evidence="2 3">
    <name type="scientific">Bradyrhizobium yuanmingense</name>
    <dbReference type="NCBI Taxonomy" id="108015"/>
    <lineage>
        <taxon>Bacteria</taxon>
        <taxon>Pseudomonadati</taxon>
        <taxon>Pseudomonadota</taxon>
        <taxon>Alphaproteobacteria</taxon>
        <taxon>Hyphomicrobiales</taxon>
        <taxon>Nitrobacteraceae</taxon>
        <taxon>Bradyrhizobium</taxon>
    </lineage>
</organism>
<sequence>MTGMAADYGDFTNGSSTRNMGHRRPERFRQLTPSFFCRLEDEVVYWNTSRFSG</sequence>
<dbReference type="Proteomes" id="UP001565474">
    <property type="component" value="Unassembled WGS sequence"/>
</dbReference>
<dbReference type="EMBL" id="JBGBZN010000002">
    <property type="protein sequence ID" value="MEY9473824.1"/>
    <property type="molecule type" value="Genomic_DNA"/>
</dbReference>
<evidence type="ECO:0000313" key="3">
    <source>
        <dbReference type="Proteomes" id="UP001565474"/>
    </source>
</evidence>
<evidence type="ECO:0000313" key="2">
    <source>
        <dbReference type="EMBL" id="MEY9473824.1"/>
    </source>
</evidence>
<feature type="region of interest" description="Disordered" evidence="1">
    <location>
        <begin position="1"/>
        <end position="24"/>
    </location>
</feature>
<accession>A0ABV4GPE4</accession>